<dbReference type="Pfam" id="PF08634">
    <property type="entry name" value="Pet127"/>
    <property type="match status" value="1"/>
</dbReference>
<dbReference type="PANTHER" id="PTHR31014">
    <property type="entry name" value="MITOCHONDRIAL TRANSLATION SYSTEM COMPONENT PET127-RELATED"/>
    <property type="match status" value="1"/>
</dbReference>
<evidence type="ECO:0000256" key="1">
    <source>
        <dbReference type="SAM" id="MobiDB-lite"/>
    </source>
</evidence>
<dbReference type="RefSeq" id="XP_033598397.1">
    <property type="nucleotide sequence ID" value="XM_033747252.1"/>
</dbReference>
<proteinExistence type="predicted"/>
<accession>A0A6A6W1I3</accession>
<dbReference type="GeneID" id="54488306"/>
<dbReference type="EMBL" id="ML996576">
    <property type="protein sequence ID" value="KAF2755946.1"/>
    <property type="molecule type" value="Genomic_DNA"/>
</dbReference>
<keyword evidence="3" id="KW-1185">Reference proteome</keyword>
<evidence type="ECO:0000313" key="3">
    <source>
        <dbReference type="Proteomes" id="UP000799437"/>
    </source>
</evidence>
<dbReference type="GO" id="GO:0005740">
    <property type="term" value="C:mitochondrial envelope"/>
    <property type="evidence" value="ECO:0007669"/>
    <property type="project" value="TreeGrafter"/>
</dbReference>
<name>A0A6A6W1I3_9PEZI</name>
<dbReference type="OrthoDB" id="10249045at2759"/>
<dbReference type="PANTHER" id="PTHR31014:SF0">
    <property type="entry name" value="MITOCHONDRIAL TRANSLATION SYSTEM COMPONENT PET127-RELATED"/>
    <property type="match status" value="1"/>
</dbReference>
<organism evidence="2 3">
    <name type="scientific">Pseudovirgaria hyperparasitica</name>
    <dbReference type="NCBI Taxonomy" id="470096"/>
    <lineage>
        <taxon>Eukaryota</taxon>
        <taxon>Fungi</taxon>
        <taxon>Dikarya</taxon>
        <taxon>Ascomycota</taxon>
        <taxon>Pezizomycotina</taxon>
        <taxon>Dothideomycetes</taxon>
        <taxon>Dothideomycetes incertae sedis</taxon>
        <taxon>Acrospermales</taxon>
        <taxon>Acrospermaceae</taxon>
        <taxon>Pseudovirgaria</taxon>
    </lineage>
</organism>
<feature type="compositionally biased region" description="Basic and acidic residues" evidence="1">
    <location>
        <begin position="90"/>
        <end position="106"/>
    </location>
</feature>
<feature type="region of interest" description="Disordered" evidence="1">
    <location>
        <begin position="180"/>
        <end position="199"/>
    </location>
</feature>
<dbReference type="InterPro" id="IPR013943">
    <property type="entry name" value="Pet127"/>
</dbReference>
<dbReference type="AlphaFoldDB" id="A0A6A6W1I3"/>
<reference evidence="2" key="1">
    <citation type="journal article" date="2020" name="Stud. Mycol.">
        <title>101 Dothideomycetes genomes: a test case for predicting lifestyles and emergence of pathogens.</title>
        <authorList>
            <person name="Haridas S."/>
            <person name="Albert R."/>
            <person name="Binder M."/>
            <person name="Bloem J."/>
            <person name="Labutti K."/>
            <person name="Salamov A."/>
            <person name="Andreopoulos B."/>
            <person name="Baker S."/>
            <person name="Barry K."/>
            <person name="Bills G."/>
            <person name="Bluhm B."/>
            <person name="Cannon C."/>
            <person name="Castanera R."/>
            <person name="Culley D."/>
            <person name="Daum C."/>
            <person name="Ezra D."/>
            <person name="Gonzalez J."/>
            <person name="Henrissat B."/>
            <person name="Kuo A."/>
            <person name="Liang C."/>
            <person name="Lipzen A."/>
            <person name="Lutzoni F."/>
            <person name="Magnuson J."/>
            <person name="Mondo S."/>
            <person name="Nolan M."/>
            <person name="Ohm R."/>
            <person name="Pangilinan J."/>
            <person name="Park H.-J."/>
            <person name="Ramirez L."/>
            <person name="Alfaro M."/>
            <person name="Sun H."/>
            <person name="Tritt A."/>
            <person name="Yoshinaga Y."/>
            <person name="Zwiers L.-H."/>
            <person name="Turgeon B."/>
            <person name="Goodwin S."/>
            <person name="Spatafora J."/>
            <person name="Crous P."/>
            <person name="Grigoriev I."/>
        </authorList>
    </citation>
    <scope>NUCLEOTIDE SEQUENCE</scope>
    <source>
        <strain evidence="2">CBS 121739</strain>
    </source>
</reference>
<gene>
    <name evidence="2" type="ORF">EJ05DRAFT_502417</name>
</gene>
<evidence type="ECO:0000313" key="2">
    <source>
        <dbReference type="EMBL" id="KAF2755946.1"/>
    </source>
</evidence>
<protein>
    <submittedName>
        <fullName evidence="2">Pet127-domain-containing protein</fullName>
    </submittedName>
</protein>
<dbReference type="GO" id="GO:0000964">
    <property type="term" value="P:mitochondrial RNA 5'-end processing"/>
    <property type="evidence" value="ECO:0007669"/>
    <property type="project" value="TreeGrafter"/>
</dbReference>
<sequence>MDPTRATVEGDSMRHTLTSRLGTKDMKQECSKKKQAGTVVKRELKRSIIPTKASMGEGSGANDSKSRSRGVAHSNISTRRRKSSKLPKSAGEEAHYLHDISVDAKRRTSPGKQRQHKDVDLTAKPKSVKRLRIRRCPTVNTPGRKAAEQEMKRILAPRPIAEDNGTTAAREGVQLVKPDMSNVNGVEDPERQSNESPTQYQIGSDVWTVIYTGPHANSTVPKREVGTRRHIATSKRLIAKQQITGGRSVATEKTLADCKPESLIGLEAMVRRSVRREGEQDTGKAVRQPMQNFCVPYKPAIEESPDRERLVLQAQTLDLKRLPVDISKVPPLAHGLDRVLFHNHIYPLRDGRSGVYNFDPYLENIMPIQDFNFDALNPFLTSSKDTTMAQLASQHRMRYTCSTSSISSVMGQVHRFLSLKRELNIEKVPSGKRQPTPFYSSPAGIFLRWKNGSYAVDPDKAYDMENVLSRLGHVLEKLLTRSTEDFEKYRSCRANEAGHQSRTDSESYQFSTLGKFMMRSQLDSHDPRLPGTGVFDLKTRAVHPIRQDVANYQDYADYNIRFPNGTWESYEREMVDLSRGTLVKYLSQARMGNMDGIFLAYHNVKRMFGFQYLGLEMMDYIIHGTSKPALGNAEFKYTFALIEHIFDKATKRFPKQSIRFHFDATTTGFMNIFAEPYTDEEIDDANAHKEQIGREIAAQLMNREIVSEPAVGKQQQIDDNANKGSRTWADFDLEWESVHYRSTRELVGWTANVMNVVNGQRVLRPENLDSEEQWEVELDIWENKNPRHEYTQCRKRRHEAIMKEELNEDLGSDARHLRELEERAQYREKMRQISASSGEAMRKWEAQFEGQEKVQFCESEPFNAFWATRKQGLLGRLGRRFGLV</sequence>
<feature type="region of interest" description="Disordered" evidence="1">
    <location>
        <begin position="1"/>
        <end position="118"/>
    </location>
</feature>
<dbReference type="Proteomes" id="UP000799437">
    <property type="component" value="Unassembled WGS sequence"/>
</dbReference>
<feature type="compositionally biased region" description="Basic and acidic residues" evidence="1">
    <location>
        <begin position="22"/>
        <end position="32"/>
    </location>
</feature>